<proteinExistence type="predicted"/>
<gene>
    <name evidence="3" type="ORF">V2S66_04905</name>
</gene>
<evidence type="ECO:0000313" key="3">
    <source>
        <dbReference type="EMBL" id="MEE4541305.1"/>
    </source>
</evidence>
<dbReference type="Pfam" id="PF00107">
    <property type="entry name" value="ADH_zinc_N"/>
    <property type="match status" value="1"/>
</dbReference>
<protein>
    <submittedName>
        <fullName evidence="3">NADP-dependent oxidoreductase</fullName>
    </submittedName>
</protein>
<dbReference type="CDD" id="cd05288">
    <property type="entry name" value="PGDH"/>
    <property type="match status" value="1"/>
</dbReference>
<reference evidence="3 4" key="1">
    <citation type="submission" date="2023-12" db="EMBL/GenBank/DDBJ databases">
        <title>Streptomyces sp. V4-01.</title>
        <authorList>
            <person name="Somphong A."/>
            <person name="Phongsopitanun W."/>
        </authorList>
    </citation>
    <scope>NUCLEOTIDE SEQUENCE [LARGE SCALE GENOMIC DNA]</scope>
    <source>
        <strain evidence="3 4">V4-01</strain>
    </source>
</reference>
<dbReference type="InterPro" id="IPR041694">
    <property type="entry name" value="ADH_N_2"/>
</dbReference>
<dbReference type="PANTHER" id="PTHR43205:SF7">
    <property type="entry name" value="PROSTAGLANDIN REDUCTASE 1"/>
    <property type="match status" value="1"/>
</dbReference>
<dbReference type="InterPro" id="IPR036291">
    <property type="entry name" value="NAD(P)-bd_dom_sf"/>
</dbReference>
<dbReference type="RefSeq" id="WP_330793173.1">
    <property type="nucleotide sequence ID" value="NZ_JAZEWV010000002.1"/>
</dbReference>
<dbReference type="EMBL" id="JAZEWV010000002">
    <property type="protein sequence ID" value="MEE4541305.1"/>
    <property type="molecule type" value="Genomic_DNA"/>
</dbReference>
<dbReference type="Gene3D" id="3.90.180.10">
    <property type="entry name" value="Medium-chain alcohol dehydrogenases, catalytic domain"/>
    <property type="match status" value="1"/>
</dbReference>
<dbReference type="SUPFAM" id="SSF51735">
    <property type="entry name" value="NAD(P)-binding Rossmann-fold domains"/>
    <property type="match status" value="1"/>
</dbReference>
<organism evidence="3 4">
    <name type="scientific">Actinacidiphila polyblastidii</name>
    <dbReference type="NCBI Taxonomy" id="3110430"/>
    <lineage>
        <taxon>Bacteria</taxon>
        <taxon>Bacillati</taxon>
        <taxon>Actinomycetota</taxon>
        <taxon>Actinomycetes</taxon>
        <taxon>Kitasatosporales</taxon>
        <taxon>Streptomycetaceae</taxon>
        <taxon>Actinacidiphila</taxon>
    </lineage>
</organism>
<sequence>MRLGREMHLVARPARLIPEAGDVRLIEVPVPDPKPGEVLVRNLYMSIDPGALMHMKDLSALDIPHFATDTAMWCDAVGEVIESADEDLKAGDIVWHRLGWRDYAVASATRFRRVDAGAYPSLTHHLCFGIVAYIGIELAGIRPGDTVLVSSAVGGVGSIAGQIARLRGASKVIGSVGSARKVAYAKETLRYDAAFDHHDEDFRLQDDIDVYFDSVGGRQLEAAIDAMRPRGRIVVCGQTEQLHSGVPNGPRNMMTLVRKRLGLQAYYTFDHPDLVPKFEEEFPQWVRSGDLVVAETVVHGLENGVDAAVGQMRGEYVGKVVLRL</sequence>
<dbReference type="InterPro" id="IPR020843">
    <property type="entry name" value="ER"/>
</dbReference>
<dbReference type="PANTHER" id="PTHR43205">
    <property type="entry name" value="PROSTAGLANDIN REDUCTASE"/>
    <property type="match status" value="1"/>
</dbReference>
<evidence type="ECO:0000256" key="1">
    <source>
        <dbReference type="ARBA" id="ARBA00023002"/>
    </source>
</evidence>
<name>A0ABU7P681_9ACTN</name>
<comment type="caution">
    <text evidence="3">The sequence shown here is derived from an EMBL/GenBank/DDBJ whole genome shotgun (WGS) entry which is preliminary data.</text>
</comment>
<dbReference type="InterPro" id="IPR011032">
    <property type="entry name" value="GroES-like_sf"/>
</dbReference>
<dbReference type="InterPro" id="IPR013149">
    <property type="entry name" value="ADH-like_C"/>
</dbReference>
<keyword evidence="4" id="KW-1185">Reference proteome</keyword>
<dbReference type="Proteomes" id="UP001344658">
    <property type="component" value="Unassembled WGS sequence"/>
</dbReference>
<dbReference type="Gene3D" id="3.40.50.720">
    <property type="entry name" value="NAD(P)-binding Rossmann-like Domain"/>
    <property type="match status" value="1"/>
</dbReference>
<feature type="domain" description="Enoyl reductase (ER)" evidence="2">
    <location>
        <begin position="21"/>
        <end position="322"/>
    </location>
</feature>
<evidence type="ECO:0000313" key="4">
    <source>
        <dbReference type="Proteomes" id="UP001344658"/>
    </source>
</evidence>
<accession>A0ABU7P681</accession>
<dbReference type="InterPro" id="IPR045010">
    <property type="entry name" value="MDR_fam"/>
</dbReference>
<dbReference type="SUPFAM" id="SSF50129">
    <property type="entry name" value="GroES-like"/>
    <property type="match status" value="1"/>
</dbReference>
<dbReference type="Pfam" id="PF16884">
    <property type="entry name" value="ADH_N_2"/>
    <property type="match status" value="1"/>
</dbReference>
<keyword evidence="1" id="KW-0560">Oxidoreductase</keyword>
<evidence type="ECO:0000259" key="2">
    <source>
        <dbReference type="SMART" id="SM00829"/>
    </source>
</evidence>
<dbReference type="SMART" id="SM00829">
    <property type="entry name" value="PKS_ER"/>
    <property type="match status" value="1"/>
</dbReference>